<dbReference type="RefSeq" id="WP_043497402.1">
    <property type="nucleotide sequence ID" value="NZ_CP009438.1"/>
</dbReference>
<feature type="chain" id="PRO_5001852176" evidence="1">
    <location>
        <begin position="26"/>
        <end position="154"/>
    </location>
</feature>
<proteinExistence type="predicted"/>
<feature type="signal peptide" evidence="1">
    <location>
        <begin position="1"/>
        <end position="25"/>
    </location>
</feature>
<dbReference type="Proteomes" id="UP000029482">
    <property type="component" value="Chromosome"/>
</dbReference>
<protein>
    <submittedName>
        <fullName evidence="2">Putative thiopeptide-lantipeptide biosynthesis related protein</fullName>
    </submittedName>
</protein>
<dbReference type="EMBL" id="CP009438">
    <property type="protein sequence ID" value="AIR96180.1"/>
    <property type="molecule type" value="Genomic_DNA"/>
</dbReference>
<dbReference type="OrthoDB" id="4335438at2"/>
<evidence type="ECO:0000256" key="1">
    <source>
        <dbReference type="SAM" id="SignalP"/>
    </source>
</evidence>
<evidence type="ECO:0000313" key="2">
    <source>
        <dbReference type="EMBL" id="AIR96180.1"/>
    </source>
</evidence>
<gene>
    <name evidence="2" type="ORF">SGLAU_00760</name>
</gene>
<keyword evidence="3" id="KW-1185">Reference proteome</keyword>
<dbReference type="HOGENOM" id="CLU_1703245_0_0_11"/>
<dbReference type="KEGG" id="sgu:SGLAU_00760"/>
<keyword evidence="1" id="KW-0732">Signal</keyword>
<organism evidence="2 3">
    <name type="scientific">Streptomyces glaucescens</name>
    <dbReference type="NCBI Taxonomy" id="1907"/>
    <lineage>
        <taxon>Bacteria</taxon>
        <taxon>Bacillati</taxon>
        <taxon>Actinomycetota</taxon>
        <taxon>Actinomycetes</taxon>
        <taxon>Kitasatosporales</taxon>
        <taxon>Streptomycetaceae</taxon>
        <taxon>Streptomyces</taxon>
    </lineage>
</organism>
<accession>A0A089YR86</accession>
<sequence length="154" mass="16497">MNNRLAITCAAAILAVAGNVPVASALPAAPGLVAPAATVTPTSFTAQQSGSNWTITFSRDLSFSAFEVRNQFPFQGWAELWEQDESDDDFISRTRVSNITPSSGGLTQTATFRPTSSQLDTELGGEEIYAKAFLKNLETGQVFQVASHRIQISP</sequence>
<name>A0A089YR86_STRGA</name>
<dbReference type="AlphaFoldDB" id="A0A089YR86"/>
<reference evidence="3" key="1">
    <citation type="journal article" date="2015" name="J. Biotechnol.">
        <title>Complete genome sequence of the actinobacterium Streptomyces glaucescens GLA.O (DSM 40922) consisting of a linear chromosome and one linear plasmid.</title>
        <authorList>
            <person name="Ortseifen V."/>
            <person name="Winkler A."/>
            <person name="Albersmeier A."/>
            <person name="Wendler S."/>
            <person name="Puhler A."/>
            <person name="Kalinowski J."/>
            <person name="Ruckert C."/>
        </authorList>
    </citation>
    <scope>NUCLEOTIDE SEQUENCE [LARGE SCALE GENOMIC DNA]</scope>
    <source>
        <strain evidence="3">DSM 40922 / GLA O</strain>
    </source>
</reference>
<evidence type="ECO:0000313" key="3">
    <source>
        <dbReference type="Proteomes" id="UP000029482"/>
    </source>
</evidence>